<organism evidence="2 3">
    <name type="scientific">Pseudomonas caricapapayae</name>
    <dbReference type="NCBI Taxonomy" id="46678"/>
    <lineage>
        <taxon>Bacteria</taxon>
        <taxon>Pseudomonadati</taxon>
        <taxon>Pseudomonadota</taxon>
        <taxon>Gammaproteobacteria</taxon>
        <taxon>Pseudomonadales</taxon>
        <taxon>Pseudomonadaceae</taxon>
        <taxon>Pseudomonas</taxon>
    </lineage>
</organism>
<dbReference type="Proteomes" id="UP000269872">
    <property type="component" value="Unassembled WGS sequence"/>
</dbReference>
<evidence type="ECO:0000256" key="1">
    <source>
        <dbReference type="SAM" id="MobiDB-lite"/>
    </source>
</evidence>
<accession>A0A3M6EP39</accession>
<gene>
    <name evidence="2" type="ORF">ALP05_101150</name>
</gene>
<reference evidence="2 3" key="1">
    <citation type="submission" date="2018-08" db="EMBL/GenBank/DDBJ databases">
        <title>Recombination of ecologically and evolutionarily significant loci maintains genetic cohesion in the Pseudomonas syringae species complex.</title>
        <authorList>
            <person name="Dillon M."/>
            <person name="Thakur S."/>
            <person name="Almeida R.N.D."/>
            <person name="Weir B.S."/>
            <person name="Guttman D.S."/>
        </authorList>
    </citation>
    <scope>NUCLEOTIDE SEQUENCE [LARGE SCALE GENOMIC DNA]</scope>
    <source>
        <strain evidence="2 3">ICMP 7496</strain>
    </source>
</reference>
<dbReference type="RefSeq" id="WP_122341429.1">
    <property type="nucleotide sequence ID" value="NZ_RBUY01000195.1"/>
</dbReference>
<proteinExistence type="predicted"/>
<evidence type="ECO:0000313" key="2">
    <source>
        <dbReference type="EMBL" id="RMV69965.1"/>
    </source>
</evidence>
<dbReference type="EMBL" id="RBUY01000195">
    <property type="protein sequence ID" value="RMV69965.1"/>
    <property type="molecule type" value="Genomic_DNA"/>
</dbReference>
<comment type="caution">
    <text evidence="2">The sequence shown here is derived from an EMBL/GenBank/DDBJ whole genome shotgun (WGS) entry which is preliminary data.</text>
</comment>
<feature type="compositionally biased region" description="Pro residues" evidence="1">
    <location>
        <begin position="19"/>
        <end position="29"/>
    </location>
</feature>
<name>A0A3M6EP39_9PSED</name>
<sequence>MNPIARQALAKALQHPAPARKPAPVPKPAPVKAVPADKTKLAIPGRPAITQPPDRYGFVEGRQYAIETINSMPAMARTVRGRNDLIQTLKRSAVGKPVSQALGIWSVIDVIEEAQQ</sequence>
<feature type="region of interest" description="Disordered" evidence="1">
    <location>
        <begin position="1"/>
        <end position="36"/>
    </location>
</feature>
<protein>
    <submittedName>
        <fullName evidence="2">Uncharacterized protein</fullName>
    </submittedName>
</protein>
<dbReference type="AlphaFoldDB" id="A0A3M6EP39"/>
<evidence type="ECO:0000313" key="3">
    <source>
        <dbReference type="Proteomes" id="UP000269872"/>
    </source>
</evidence>